<keyword evidence="3 5" id="KW-0285">Flavoprotein</keyword>
<evidence type="ECO:0000256" key="5">
    <source>
        <dbReference type="RuleBase" id="RU362125"/>
    </source>
</evidence>
<dbReference type="PANTHER" id="PTHR43884">
    <property type="entry name" value="ACYL-COA DEHYDROGENASE"/>
    <property type="match status" value="1"/>
</dbReference>
<evidence type="ECO:0000256" key="2">
    <source>
        <dbReference type="ARBA" id="ARBA00009347"/>
    </source>
</evidence>
<reference evidence="8 9" key="1">
    <citation type="submission" date="2014-02" db="EMBL/GenBank/DDBJ databases">
        <title>Whole genome shotgun sequence of Rhodococcus wratislaviensis NBRC 100605.</title>
        <authorList>
            <person name="Hosoyama A."/>
            <person name="Tsuchikane K."/>
            <person name="Yoshida I."/>
            <person name="Ohji S."/>
            <person name="Ichikawa N."/>
            <person name="Yamazoe A."/>
            <person name="Fujita N."/>
        </authorList>
    </citation>
    <scope>NUCLEOTIDE SEQUENCE [LARGE SCALE GENOMIC DNA]</scope>
    <source>
        <strain evidence="8 9">NBRC 100605</strain>
    </source>
</reference>
<gene>
    <name evidence="8" type="ORF">RW1_031_01270</name>
</gene>
<dbReference type="Proteomes" id="UP000019491">
    <property type="component" value="Unassembled WGS sequence"/>
</dbReference>
<dbReference type="Gene3D" id="2.40.110.10">
    <property type="entry name" value="Butyryl-CoA Dehydrogenase, subunit A, domain 2"/>
    <property type="match status" value="1"/>
</dbReference>
<dbReference type="PANTHER" id="PTHR43884:SF12">
    <property type="entry name" value="ISOVALERYL-COA DEHYDROGENASE, MITOCHONDRIAL-RELATED"/>
    <property type="match status" value="1"/>
</dbReference>
<dbReference type="InterPro" id="IPR009100">
    <property type="entry name" value="AcylCoA_DH/oxidase_NM_dom_sf"/>
</dbReference>
<dbReference type="CDD" id="cd00567">
    <property type="entry name" value="ACAD"/>
    <property type="match status" value="1"/>
</dbReference>
<comment type="cofactor">
    <cofactor evidence="1 5">
        <name>FAD</name>
        <dbReference type="ChEBI" id="CHEBI:57692"/>
    </cofactor>
</comment>
<dbReference type="OrthoDB" id="3662563at2"/>
<evidence type="ECO:0000256" key="4">
    <source>
        <dbReference type="ARBA" id="ARBA00022827"/>
    </source>
</evidence>
<evidence type="ECO:0000313" key="9">
    <source>
        <dbReference type="Proteomes" id="UP000019491"/>
    </source>
</evidence>
<dbReference type="RefSeq" id="WP_081792434.1">
    <property type="nucleotide sequence ID" value="NZ_BAWF01000031.1"/>
</dbReference>
<evidence type="ECO:0000259" key="6">
    <source>
        <dbReference type="Pfam" id="PF00441"/>
    </source>
</evidence>
<dbReference type="Pfam" id="PF00441">
    <property type="entry name" value="Acyl-CoA_dh_1"/>
    <property type="match status" value="1"/>
</dbReference>
<dbReference type="Pfam" id="PF02770">
    <property type="entry name" value="Acyl-CoA_dh_M"/>
    <property type="match status" value="1"/>
</dbReference>
<accession>X0Q5K7</accession>
<name>X0Q5K7_RHOWR</name>
<keyword evidence="5" id="KW-0560">Oxidoreductase</keyword>
<evidence type="ECO:0000259" key="7">
    <source>
        <dbReference type="Pfam" id="PF02770"/>
    </source>
</evidence>
<dbReference type="Gene3D" id="1.10.540.10">
    <property type="entry name" value="Acyl-CoA dehydrogenase/oxidase, N-terminal domain"/>
    <property type="match status" value="1"/>
</dbReference>
<dbReference type="InterPro" id="IPR046373">
    <property type="entry name" value="Acyl-CoA_Oxase/DH_mid-dom_sf"/>
</dbReference>
<evidence type="ECO:0000256" key="3">
    <source>
        <dbReference type="ARBA" id="ARBA00022630"/>
    </source>
</evidence>
<dbReference type="EMBL" id="BAWF01000031">
    <property type="protein sequence ID" value="GAF46542.1"/>
    <property type="molecule type" value="Genomic_DNA"/>
</dbReference>
<dbReference type="GO" id="GO:0050660">
    <property type="term" value="F:flavin adenine dinucleotide binding"/>
    <property type="evidence" value="ECO:0007669"/>
    <property type="project" value="InterPro"/>
</dbReference>
<dbReference type="InterPro" id="IPR009075">
    <property type="entry name" value="AcylCo_DH/oxidase_C"/>
</dbReference>
<keyword evidence="9" id="KW-1185">Reference proteome</keyword>
<dbReference type="GO" id="GO:0003995">
    <property type="term" value="F:acyl-CoA dehydrogenase activity"/>
    <property type="evidence" value="ECO:0007669"/>
    <property type="project" value="TreeGrafter"/>
</dbReference>
<comment type="caution">
    <text evidence="8">The sequence shown here is derived from an EMBL/GenBank/DDBJ whole genome shotgun (WGS) entry which is preliminary data.</text>
</comment>
<comment type="similarity">
    <text evidence="2 5">Belongs to the acyl-CoA dehydrogenase family.</text>
</comment>
<dbReference type="InterPro" id="IPR036250">
    <property type="entry name" value="AcylCo_DH-like_C"/>
</dbReference>
<proteinExistence type="inferred from homology"/>
<evidence type="ECO:0000256" key="1">
    <source>
        <dbReference type="ARBA" id="ARBA00001974"/>
    </source>
</evidence>
<keyword evidence="4 5" id="KW-0274">FAD</keyword>
<dbReference type="SUPFAM" id="SSF47203">
    <property type="entry name" value="Acyl-CoA dehydrogenase C-terminal domain-like"/>
    <property type="match status" value="1"/>
</dbReference>
<dbReference type="InterPro" id="IPR006091">
    <property type="entry name" value="Acyl-CoA_Oxase/DH_mid-dom"/>
</dbReference>
<organism evidence="8 9">
    <name type="scientific">Rhodococcus wratislaviensis NBRC 100605</name>
    <dbReference type="NCBI Taxonomy" id="1219028"/>
    <lineage>
        <taxon>Bacteria</taxon>
        <taxon>Bacillati</taxon>
        <taxon>Actinomycetota</taxon>
        <taxon>Actinomycetes</taxon>
        <taxon>Mycobacteriales</taxon>
        <taxon>Nocardiaceae</taxon>
        <taxon>Rhodococcus</taxon>
    </lineage>
</organism>
<feature type="domain" description="Acyl-CoA oxidase/dehydrogenase middle" evidence="7">
    <location>
        <begin position="133"/>
        <end position="223"/>
    </location>
</feature>
<feature type="domain" description="Acyl-CoA dehydrogenase/oxidase C-terminal" evidence="6">
    <location>
        <begin position="235"/>
        <end position="381"/>
    </location>
</feature>
<dbReference type="Gene3D" id="1.20.140.10">
    <property type="entry name" value="Butyryl-CoA Dehydrogenase, subunit A, domain 3"/>
    <property type="match status" value="1"/>
</dbReference>
<evidence type="ECO:0000313" key="8">
    <source>
        <dbReference type="EMBL" id="GAF46542.1"/>
    </source>
</evidence>
<dbReference type="AlphaFoldDB" id="X0Q5K7"/>
<dbReference type="InterPro" id="IPR037069">
    <property type="entry name" value="AcylCoA_DH/ox_N_sf"/>
</dbReference>
<protein>
    <submittedName>
        <fullName evidence="8">Putative acyl-CoA dehydrogenase</fullName>
    </submittedName>
</protein>
<dbReference type="SUPFAM" id="SSF56645">
    <property type="entry name" value="Acyl-CoA dehydrogenase NM domain-like"/>
    <property type="match status" value="1"/>
</dbReference>
<sequence length="391" mass="41905">MTTSAVTAHGYELTSHDFAPSPPGREREFVETGHNLVNAEAPKIENGKPWTRTQLGELFSSLASTGYLRSTIDGPFEPARLTLAQHASLLEGVASRAPFLSNHSAQRYIAESGTDRAKAMYLSSLLSGSMIGAIAVTEPAGGSDARRTQTNLTPNTDGSYLIAGTKTWVTHGLTADLGIVLASDHTGQPRRVIVELDQPGITRTPIASHGLRHLTFASIAFHDAKVEPWNVLDEDGLEGAKKGFATARALVAVQAASIGLSSLYHAVHHLSTRQARGRALTSSEVIRIEIGRMASQLCAARAFAYHAVAAIDENRPDSSAIACAAKSLAARTATETSTRVMQICGGYGFDDLAPFSNYRDDAEMLTTADGTEIINEMVWGKHIIDRILDQR</sequence>